<proteinExistence type="predicted"/>
<name>A0ABT9MTI4_9ACTN</name>
<gene>
    <name evidence="1" type="ORF">J2S43_003250</name>
</gene>
<comment type="caution">
    <text evidence="1">The sequence shown here is derived from an EMBL/GenBank/DDBJ whole genome shotgun (WGS) entry which is preliminary data.</text>
</comment>
<sequence length="471" mass="52483">MTLEDATLFTPRDRRSNLDLLGRLLCARDATEQQHAVADAQRNFHPSFLAECDYRVRFMSNEPWQAIAHQALMVYLFTLQQNAQARLPHPYADQAELIAAFNDYLAAVGGTQLTLTEHLEAARRFQSVALTSAPSCDDRWAHFTASVLHDVAGCTSGSKLAATVVAAVENATHLLLDAPATRLDALAFIFARRQLGEAGFTVEAERPGAVSAWLSEQRRATEGAGLGPLATLLSLMNAAIECCEESGFDGEWDGSLAHCARCSMIFASVTPLVLDQRCPTVNAGDEMIFLKRDLNRAKCMFCGLESYMEVPGFLYWQARNLLVYRLPFMSLGKDETMELCRPGIEQLRGKYLNRLSGVDREAFEQAVEVVAHGWREWLYAVHMGDVIPEDHVAIVVQSKNECERILLDSTKLFMRELQSDEYRDVDPATQEHIRRQMAALDPDKTEQIVQEIVKAVEAELGIDVDDELAGN</sequence>
<evidence type="ECO:0000313" key="1">
    <source>
        <dbReference type="EMBL" id="MDP9794738.1"/>
    </source>
</evidence>
<dbReference type="Proteomes" id="UP001240984">
    <property type="component" value="Unassembled WGS sequence"/>
</dbReference>
<evidence type="ECO:0000313" key="2">
    <source>
        <dbReference type="Proteomes" id="UP001240984"/>
    </source>
</evidence>
<dbReference type="EMBL" id="JAUSRA010000001">
    <property type="protein sequence ID" value="MDP9794738.1"/>
    <property type="molecule type" value="Genomic_DNA"/>
</dbReference>
<organism evidence="1 2">
    <name type="scientific">Catenuloplanes nepalensis</name>
    <dbReference type="NCBI Taxonomy" id="587533"/>
    <lineage>
        <taxon>Bacteria</taxon>
        <taxon>Bacillati</taxon>
        <taxon>Actinomycetota</taxon>
        <taxon>Actinomycetes</taxon>
        <taxon>Micromonosporales</taxon>
        <taxon>Micromonosporaceae</taxon>
        <taxon>Catenuloplanes</taxon>
    </lineage>
</organism>
<protein>
    <submittedName>
        <fullName evidence="1">Uncharacterized protein</fullName>
    </submittedName>
</protein>
<reference evidence="1 2" key="1">
    <citation type="submission" date="2023-07" db="EMBL/GenBank/DDBJ databases">
        <title>Sequencing the genomes of 1000 actinobacteria strains.</title>
        <authorList>
            <person name="Klenk H.-P."/>
        </authorList>
    </citation>
    <scope>NUCLEOTIDE SEQUENCE [LARGE SCALE GENOMIC DNA]</scope>
    <source>
        <strain evidence="1 2">DSM 44710</strain>
    </source>
</reference>
<keyword evidence="2" id="KW-1185">Reference proteome</keyword>
<dbReference type="RefSeq" id="WP_306829976.1">
    <property type="nucleotide sequence ID" value="NZ_JAUSRA010000001.1"/>
</dbReference>
<accession>A0ABT9MTI4</accession>